<dbReference type="EMBL" id="LIAE01008159">
    <property type="protein sequence ID" value="PAV75207.1"/>
    <property type="molecule type" value="Genomic_DNA"/>
</dbReference>
<dbReference type="CDD" id="cd00037">
    <property type="entry name" value="CLECT"/>
    <property type="match status" value="1"/>
</dbReference>
<dbReference type="AlphaFoldDB" id="A0A2A2KMY3"/>
<keyword evidence="3" id="KW-1185">Reference proteome</keyword>
<dbReference type="Pfam" id="PF00059">
    <property type="entry name" value="Lectin_C"/>
    <property type="match status" value="1"/>
</dbReference>
<dbReference type="InterPro" id="IPR001304">
    <property type="entry name" value="C-type_lectin-like"/>
</dbReference>
<comment type="caution">
    <text evidence="2">The sequence shown here is derived from an EMBL/GenBank/DDBJ whole genome shotgun (WGS) entry which is preliminary data.</text>
</comment>
<sequence length="107" mass="12325">MLLGVESQAAQRFSASHFIIGLYRSSPTSQYWYWYNGDWFTYRNWDTNEPAGVGTIAIASKLTGKWSASFNDYSLPFVCESNWYTTEGYYASSTSWYGPKNEHKQSN</sequence>
<dbReference type="InterPro" id="IPR016187">
    <property type="entry name" value="CTDL_fold"/>
</dbReference>
<dbReference type="Gene3D" id="3.10.100.10">
    <property type="entry name" value="Mannose-Binding Protein A, subunit A"/>
    <property type="match status" value="1"/>
</dbReference>
<feature type="domain" description="C-type lectin" evidence="1">
    <location>
        <begin position="1"/>
        <end position="80"/>
    </location>
</feature>
<accession>A0A2A2KMY3</accession>
<protein>
    <recommendedName>
        <fullName evidence="1">C-type lectin domain-containing protein</fullName>
    </recommendedName>
</protein>
<organism evidence="2 3">
    <name type="scientific">Diploscapter pachys</name>
    <dbReference type="NCBI Taxonomy" id="2018661"/>
    <lineage>
        <taxon>Eukaryota</taxon>
        <taxon>Metazoa</taxon>
        <taxon>Ecdysozoa</taxon>
        <taxon>Nematoda</taxon>
        <taxon>Chromadorea</taxon>
        <taxon>Rhabditida</taxon>
        <taxon>Rhabditina</taxon>
        <taxon>Rhabditomorpha</taxon>
        <taxon>Rhabditoidea</taxon>
        <taxon>Rhabditidae</taxon>
        <taxon>Diploscapter</taxon>
    </lineage>
</organism>
<evidence type="ECO:0000313" key="2">
    <source>
        <dbReference type="EMBL" id="PAV75207.1"/>
    </source>
</evidence>
<name>A0A2A2KMY3_9BILA</name>
<reference evidence="2 3" key="1">
    <citation type="journal article" date="2017" name="Curr. Biol.">
        <title>Genome architecture and evolution of a unichromosomal asexual nematode.</title>
        <authorList>
            <person name="Fradin H."/>
            <person name="Zegar C."/>
            <person name="Gutwein M."/>
            <person name="Lucas J."/>
            <person name="Kovtun M."/>
            <person name="Corcoran D."/>
            <person name="Baugh L.R."/>
            <person name="Kiontke K."/>
            <person name="Gunsalus K."/>
            <person name="Fitch D.H."/>
            <person name="Piano F."/>
        </authorList>
    </citation>
    <scope>NUCLEOTIDE SEQUENCE [LARGE SCALE GENOMIC DNA]</scope>
    <source>
        <strain evidence="2">PF1309</strain>
    </source>
</reference>
<proteinExistence type="predicted"/>
<dbReference type="Proteomes" id="UP000218231">
    <property type="component" value="Unassembled WGS sequence"/>
</dbReference>
<evidence type="ECO:0000259" key="1">
    <source>
        <dbReference type="PROSITE" id="PS50041"/>
    </source>
</evidence>
<gene>
    <name evidence="2" type="ORF">WR25_21967</name>
</gene>
<dbReference type="InterPro" id="IPR016186">
    <property type="entry name" value="C-type_lectin-like/link_sf"/>
</dbReference>
<dbReference type="PROSITE" id="PS50041">
    <property type="entry name" value="C_TYPE_LECTIN_2"/>
    <property type="match status" value="1"/>
</dbReference>
<dbReference type="SUPFAM" id="SSF56436">
    <property type="entry name" value="C-type lectin-like"/>
    <property type="match status" value="1"/>
</dbReference>
<evidence type="ECO:0000313" key="3">
    <source>
        <dbReference type="Proteomes" id="UP000218231"/>
    </source>
</evidence>